<accession>A0A226ESJ3</accession>
<dbReference type="EMBL" id="LNIX01000002">
    <property type="protein sequence ID" value="OXA60605.1"/>
    <property type="molecule type" value="Genomic_DNA"/>
</dbReference>
<dbReference type="OMA" id="MIMAYWE"/>
<dbReference type="InterPro" id="IPR027417">
    <property type="entry name" value="P-loop_NTPase"/>
</dbReference>
<dbReference type="PANTHER" id="PTHR43038">
    <property type="entry name" value="ATP-BINDING CASSETTE, SUB-FAMILY H, MEMBER 1"/>
    <property type="match status" value="1"/>
</dbReference>
<dbReference type="AlphaFoldDB" id="A0A226ESJ3"/>
<protein>
    <submittedName>
        <fullName evidence="2">ABC transporter G family member 23</fullName>
    </submittedName>
</protein>
<dbReference type="GO" id="GO:0005524">
    <property type="term" value="F:ATP binding"/>
    <property type="evidence" value="ECO:0007669"/>
    <property type="project" value="InterPro"/>
</dbReference>
<dbReference type="Gene3D" id="3.40.50.300">
    <property type="entry name" value="P-loop containing nucleotide triphosphate hydrolases"/>
    <property type="match status" value="1"/>
</dbReference>
<evidence type="ECO:0000313" key="3">
    <source>
        <dbReference type="Proteomes" id="UP000198287"/>
    </source>
</evidence>
<dbReference type="InterPro" id="IPR003439">
    <property type="entry name" value="ABC_transporter-like_ATP-bd"/>
</dbReference>
<dbReference type="SUPFAM" id="SSF52540">
    <property type="entry name" value="P-loop containing nucleoside triphosphate hydrolases"/>
    <property type="match status" value="1"/>
</dbReference>
<proteinExistence type="predicted"/>
<dbReference type="GO" id="GO:0016887">
    <property type="term" value="F:ATP hydrolysis activity"/>
    <property type="evidence" value="ECO:0007669"/>
    <property type="project" value="InterPro"/>
</dbReference>
<dbReference type="PANTHER" id="PTHR43038:SF3">
    <property type="entry name" value="ABC TRANSPORTER G FAMILY MEMBER 20 ISOFORM X1"/>
    <property type="match status" value="1"/>
</dbReference>
<feature type="domain" description="ABC transporter" evidence="1">
    <location>
        <begin position="31"/>
        <end position="172"/>
    </location>
</feature>
<dbReference type="Pfam" id="PF00005">
    <property type="entry name" value="ABC_tran"/>
    <property type="match status" value="1"/>
</dbReference>
<dbReference type="Proteomes" id="UP000198287">
    <property type="component" value="Unassembled WGS sequence"/>
</dbReference>
<evidence type="ECO:0000259" key="1">
    <source>
        <dbReference type="Pfam" id="PF00005"/>
    </source>
</evidence>
<dbReference type="OrthoDB" id="10255969at2759"/>
<organism evidence="2 3">
    <name type="scientific">Folsomia candida</name>
    <name type="common">Springtail</name>
    <dbReference type="NCBI Taxonomy" id="158441"/>
    <lineage>
        <taxon>Eukaryota</taxon>
        <taxon>Metazoa</taxon>
        <taxon>Ecdysozoa</taxon>
        <taxon>Arthropoda</taxon>
        <taxon>Hexapoda</taxon>
        <taxon>Collembola</taxon>
        <taxon>Entomobryomorpha</taxon>
        <taxon>Isotomoidea</taxon>
        <taxon>Isotomidae</taxon>
        <taxon>Proisotominae</taxon>
        <taxon>Folsomia</taxon>
    </lineage>
</organism>
<comment type="caution">
    <text evidence="2">The sequence shown here is derived from an EMBL/GenBank/DDBJ whole genome shotgun (WGS) entry which is preliminary data.</text>
</comment>
<sequence length="174" mass="19061">MTTQQFEVGNYHGLHGTTPAIKVVQATKSFLDLTVEKGTIYGLLGPSGCGKTTLISCLVGLQKLNCGRIEIMGRNIETYENGIPGGLLGYMPQELALYNSFTILETFNYYGFLHGMTQKNISMKLDKFQKLLNLPGLGKYVNQISGGEQRRVSLGVALLHDPQLLIMDEPTTGC</sequence>
<gene>
    <name evidence="2" type="ORF">Fcan01_04667</name>
</gene>
<keyword evidence="3" id="KW-1185">Reference proteome</keyword>
<evidence type="ECO:0000313" key="2">
    <source>
        <dbReference type="EMBL" id="OXA60605.1"/>
    </source>
</evidence>
<reference evidence="2 3" key="1">
    <citation type="submission" date="2015-12" db="EMBL/GenBank/DDBJ databases">
        <title>The genome of Folsomia candida.</title>
        <authorList>
            <person name="Faddeeva A."/>
            <person name="Derks M.F."/>
            <person name="Anvar Y."/>
            <person name="Smit S."/>
            <person name="Van Straalen N."/>
            <person name="Roelofs D."/>
        </authorList>
    </citation>
    <scope>NUCLEOTIDE SEQUENCE [LARGE SCALE GENOMIC DNA]</scope>
    <source>
        <strain evidence="2 3">VU population</strain>
        <tissue evidence="2">Whole body</tissue>
    </source>
</reference>
<name>A0A226ESJ3_FOLCA</name>